<keyword evidence="3" id="KW-1185">Reference proteome</keyword>
<evidence type="ECO:0000313" key="3">
    <source>
        <dbReference type="Proteomes" id="UP000419743"/>
    </source>
</evidence>
<feature type="transmembrane region" description="Helical" evidence="1">
    <location>
        <begin position="74"/>
        <end position="96"/>
    </location>
</feature>
<comment type="caution">
    <text evidence="2">The sequence shown here is derived from an EMBL/GenBank/DDBJ whole genome shotgun (WGS) entry which is preliminary data.</text>
</comment>
<reference evidence="2 3" key="1">
    <citation type="submission" date="2019-11" db="EMBL/GenBank/DDBJ databases">
        <authorList>
            <person name="Criscuolo A."/>
        </authorList>
    </citation>
    <scope>NUCLEOTIDE SEQUENCE [LARGE SCALE GENOMIC DNA]</scope>
    <source>
        <strain evidence="2">CIP111667</strain>
    </source>
</reference>
<protein>
    <submittedName>
        <fullName evidence="2">Uncharacterized protein</fullName>
    </submittedName>
</protein>
<keyword evidence="1" id="KW-1133">Transmembrane helix</keyword>
<evidence type="ECO:0000256" key="1">
    <source>
        <dbReference type="SAM" id="Phobius"/>
    </source>
</evidence>
<sequence length="133" mass="13851">MFARWTLTIAFALVVAAAIGAVASVFNPEAPLVTGLVFTAATLGPAGALGWFLFVSPKTVTPDPNAEDNVENTWLQKAAAGAFTDLLIVLAIALTVVSVTGRSPDAEILLLGAVVLAMGDVAIRYVLTARRER</sequence>
<dbReference type="EMBL" id="CACRYJ010000053">
    <property type="protein sequence ID" value="VZO38866.1"/>
    <property type="molecule type" value="Genomic_DNA"/>
</dbReference>
<gene>
    <name evidence="2" type="ORF">HALOF300_03584</name>
</gene>
<keyword evidence="1" id="KW-0812">Transmembrane</keyword>
<organism evidence="2 3">
    <name type="scientific">Occultella aeris</name>
    <dbReference type="NCBI Taxonomy" id="2761496"/>
    <lineage>
        <taxon>Bacteria</taxon>
        <taxon>Bacillati</taxon>
        <taxon>Actinomycetota</taxon>
        <taxon>Actinomycetes</taxon>
        <taxon>Micrococcales</taxon>
        <taxon>Ruaniaceae</taxon>
        <taxon>Occultella</taxon>
    </lineage>
</organism>
<feature type="transmembrane region" description="Helical" evidence="1">
    <location>
        <begin position="33"/>
        <end position="54"/>
    </location>
</feature>
<dbReference type="Proteomes" id="UP000419743">
    <property type="component" value="Unassembled WGS sequence"/>
</dbReference>
<evidence type="ECO:0000313" key="2">
    <source>
        <dbReference type="EMBL" id="VZO38866.1"/>
    </source>
</evidence>
<dbReference type="AlphaFoldDB" id="A0A7M4DN56"/>
<proteinExistence type="predicted"/>
<accession>A0A7M4DN56</accession>
<name>A0A7M4DN56_9MICO</name>
<feature type="transmembrane region" description="Helical" evidence="1">
    <location>
        <begin position="108"/>
        <end position="127"/>
    </location>
</feature>
<keyword evidence="1" id="KW-0472">Membrane</keyword>